<proteinExistence type="predicted"/>
<dbReference type="AlphaFoldDB" id="A0A078KLS4"/>
<feature type="domain" description="Phosphoribulokinase/uridine kinase" evidence="1">
    <location>
        <begin position="58"/>
        <end position="256"/>
    </location>
</feature>
<protein>
    <submittedName>
        <fullName evidence="2">Phosphoribulokinase / uridine kinase family protein</fullName>
    </submittedName>
</protein>
<keyword evidence="2" id="KW-0808">Transferase</keyword>
<evidence type="ECO:0000259" key="1">
    <source>
        <dbReference type="Pfam" id="PF00485"/>
    </source>
</evidence>
<dbReference type="PATRIC" id="fig|29343.3.peg.229"/>
<dbReference type="Proteomes" id="UP000032431">
    <property type="component" value="Chromosome I"/>
</dbReference>
<keyword evidence="3" id="KW-1185">Reference proteome</keyword>
<keyword evidence="2" id="KW-0418">Kinase</keyword>
<reference evidence="3" key="1">
    <citation type="submission" date="2014-07" db="EMBL/GenBank/DDBJ databases">
        <authorList>
            <person name="Wibberg D."/>
        </authorList>
    </citation>
    <scope>NUCLEOTIDE SEQUENCE [LARGE SCALE GENOMIC DNA]</scope>
    <source>
        <strain evidence="3">DG5</strain>
    </source>
</reference>
<dbReference type="InterPro" id="IPR006083">
    <property type="entry name" value="PRK/URK"/>
</dbReference>
<dbReference type="PRINTS" id="PR00988">
    <property type="entry name" value="URIDINKINASE"/>
</dbReference>
<evidence type="ECO:0000313" key="3">
    <source>
        <dbReference type="Proteomes" id="UP000032431"/>
    </source>
</evidence>
<dbReference type="GO" id="GO:0016301">
    <property type="term" value="F:kinase activity"/>
    <property type="evidence" value="ECO:0007669"/>
    <property type="project" value="UniProtKB-KW"/>
</dbReference>
<dbReference type="InterPro" id="IPR027417">
    <property type="entry name" value="P-loop_NTPase"/>
</dbReference>
<dbReference type="HOGENOM" id="CLU_023775_0_0_9"/>
<dbReference type="Pfam" id="PF00485">
    <property type="entry name" value="PRK"/>
    <property type="match status" value="1"/>
</dbReference>
<organism evidence="2 3">
    <name type="scientific">[Clostridium] cellulosi</name>
    <dbReference type="NCBI Taxonomy" id="29343"/>
    <lineage>
        <taxon>Bacteria</taxon>
        <taxon>Bacillati</taxon>
        <taxon>Bacillota</taxon>
        <taxon>Clostridia</taxon>
        <taxon>Eubacteriales</taxon>
        <taxon>Oscillospiraceae</taxon>
        <taxon>Oscillospiraceae incertae sedis</taxon>
    </lineage>
</organism>
<sequence length="320" mass="35841">MPATIKTIGRAKIKVSEVNLLAKKDAKAFFDFCNGRYEKKLDSIADRIAADPSKARLIMLSGPSASGKTTTSLKIQEKLKKRGCGAVTISMDDFFKNREDAPLLPDGTRDYESSAALDTDLLKERLGKLIFNGRANIPIFDFKTGHRLEKERPVVLDKEDVAVVEGLHALDTAITGLLPAEYILKIYVSVSSDFVDDEGKNILSARDMRLIRRTVRDFNFRGASVSNTLDMWDAVCRGEDLYVRPFKRYADITVNSAFNCEPCIFKQKAIELFSTIPEDSPHIERARHILTGLNEIEPMPESLLPGDCMLREFMGGSTYY</sequence>
<dbReference type="PANTHER" id="PTHR10285">
    <property type="entry name" value="URIDINE KINASE"/>
    <property type="match status" value="1"/>
</dbReference>
<gene>
    <name evidence="2" type="ORF">CCDG5_0225</name>
</gene>
<dbReference type="EMBL" id="LM995447">
    <property type="protein sequence ID" value="CDZ23368.1"/>
    <property type="molecule type" value="Genomic_DNA"/>
</dbReference>
<dbReference type="OrthoDB" id="9764644at2"/>
<dbReference type="SUPFAM" id="SSF52540">
    <property type="entry name" value="P-loop containing nucleoside triphosphate hydrolases"/>
    <property type="match status" value="1"/>
</dbReference>
<name>A0A078KLS4_9FIRM</name>
<dbReference type="STRING" id="29343.CCDG5_0225"/>
<accession>A0A078KLS4</accession>
<evidence type="ECO:0000313" key="2">
    <source>
        <dbReference type="EMBL" id="CDZ23368.1"/>
    </source>
</evidence>
<dbReference type="CDD" id="cd02028">
    <property type="entry name" value="UMPK_like"/>
    <property type="match status" value="1"/>
</dbReference>
<dbReference type="KEGG" id="ccel:CCDG5_0225"/>
<dbReference type="Gene3D" id="3.40.50.300">
    <property type="entry name" value="P-loop containing nucleotide triphosphate hydrolases"/>
    <property type="match status" value="1"/>
</dbReference>
<dbReference type="GO" id="GO:0005524">
    <property type="term" value="F:ATP binding"/>
    <property type="evidence" value="ECO:0007669"/>
    <property type="project" value="InterPro"/>
</dbReference>